<dbReference type="GO" id="GO:0015627">
    <property type="term" value="C:type II protein secretion system complex"/>
    <property type="evidence" value="ECO:0007669"/>
    <property type="project" value="TreeGrafter"/>
</dbReference>
<comment type="caution">
    <text evidence="2">The sequence shown here is derived from an EMBL/GenBank/DDBJ whole genome shotgun (WGS) entry which is preliminary data.</text>
</comment>
<dbReference type="InterPro" id="IPR051675">
    <property type="entry name" value="Endo/Exo/Phosphatase_dom_1"/>
</dbReference>
<dbReference type="InterPro" id="IPR010994">
    <property type="entry name" value="RuvA_2-like"/>
</dbReference>
<dbReference type="HOGENOM" id="CLU_077104_0_0_10"/>
<proteinExistence type="predicted"/>
<dbReference type="Pfam" id="PF12836">
    <property type="entry name" value="HHH_3"/>
    <property type="match status" value="2"/>
</dbReference>
<dbReference type="AlphaFoldDB" id="E7RNG3"/>
<keyword evidence="1" id="KW-0812">Transmembrane</keyword>
<evidence type="ECO:0000313" key="3">
    <source>
        <dbReference type="Proteomes" id="UP000005580"/>
    </source>
</evidence>
<dbReference type="eggNOG" id="COG1555">
    <property type="taxonomic scope" value="Bacteria"/>
</dbReference>
<name>E7RNG3_9BACT</name>
<gene>
    <name evidence="2" type="ORF">HMPREF0663_10663</name>
</gene>
<protein>
    <recommendedName>
        <fullName evidence="4">Competence protein ComEA helix-hairpin-helix repeat region</fullName>
    </recommendedName>
</protein>
<accession>E7RNG3</accession>
<dbReference type="Proteomes" id="UP000005580">
    <property type="component" value="Unassembled WGS sequence"/>
</dbReference>
<dbReference type="Gene3D" id="1.10.150.280">
    <property type="entry name" value="AF1531-like domain"/>
    <property type="match status" value="2"/>
</dbReference>
<evidence type="ECO:0000256" key="1">
    <source>
        <dbReference type="SAM" id="Phobius"/>
    </source>
</evidence>
<dbReference type="EMBL" id="AEPE02000002">
    <property type="protein sequence ID" value="EFZ38294.1"/>
    <property type="molecule type" value="Genomic_DNA"/>
</dbReference>
<dbReference type="GO" id="GO:0015628">
    <property type="term" value="P:protein secretion by the type II secretion system"/>
    <property type="evidence" value="ECO:0007669"/>
    <property type="project" value="TreeGrafter"/>
</dbReference>
<dbReference type="STRING" id="28134.SAMN05444288_0210"/>
<dbReference type="PANTHER" id="PTHR21180">
    <property type="entry name" value="ENDONUCLEASE/EXONUCLEASE/PHOSPHATASE FAMILY DOMAIN-CONTAINING PROTEIN 1"/>
    <property type="match status" value="1"/>
</dbReference>
<feature type="transmembrane region" description="Helical" evidence="1">
    <location>
        <begin position="16"/>
        <end position="35"/>
    </location>
</feature>
<keyword evidence="3" id="KW-1185">Reference proteome</keyword>
<dbReference type="SUPFAM" id="SSF47781">
    <property type="entry name" value="RuvA domain 2-like"/>
    <property type="match status" value="3"/>
</dbReference>
<sequence length="298" mass="34209">MLLKEFFYFTKSDRKVILFLLVSVTVVSGLFFYVGGDNRTTELTCEDSLAVAHLPLSSGEYEHDHITYRIDGGQKAELFPFDPNTADSTALLKLGLRPWQVRNIYKYRAAGGVYRRPTDFARLYGLTQKQYKAMEPYIHIGADYLPAALLAAKERVPERDTIQYPVKLKANEKLPLNTADTAALRKVPGIGRYYAREIAWYRDRLGGFYRVDQLKEIEGFPEEALAYFTVSGGAIHKLNVNKLTLNQLKRHPYISFYQAKAIADYRRLKGPLTSLNDLKLLKDFTQTDIERLSHYVEY</sequence>
<organism evidence="2 3">
    <name type="scientific">Hoylesella oralis ATCC 33269</name>
    <dbReference type="NCBI Taxonomy" id="873533"/>
    <lineage>
        <taxon>Bacteria</taxon>
        <taxon>Pseudomonadati</taxon>
        <taxon>Bacteroidota</taxon>
        <taxon>Bacteroidia</taxon>
        <taxon>Bacteroidales</taxon>
        <taxon>Prevotellaceae</taxon>
        <taxon>Hoylesella</taxon>
    </lineage>
</organism>
<keyword evidence="1" id="KW-0472">Membrane</keyword>
<dbReference type="PANTHER" id="PTHR21180:SF32">
    <property type="entry name" value="ENDONUCLEASE_EXONUCLEASE_PHOSPHATASE FAMILY DOMAIN-CONTAINING PROTEIN 1"/>
    <property type="match status" value="1"/>
</dbReference>
<evidence type="ECO:0008006" key="4">
    <source>
        <dbReference type="Google" id="ProtNLM"/>
    </source>
</evidence>
<reference evidence="2" key="1">
    <citation type="submission" date="2011-01" db="EMBL/GenBank/DDBJ databases">
        <authorList>
            <person name="Muzny D."/>
            <person name="Qin X."/>
            <person name="Buhay C."/>
            <person name="Dugan-Rocha S."/>
            <person name="Ding Y."/>
            <person name="Chen G."/>
            <person name="Hawes A."/>
            <person name="Holder M."/>
            <person name="Jhangiani S."/>
            <person name="Johnson A."/>
            <person name="Khan Z."/>
            <person name="Li Z."/>
            <person name="Liu W."/>
            <person name="Liu X."/>
            <person name="Perez L."/>
            <person name="Shen H."/>
            <person name="Wang Q."/>
            <person name="Watt J."/>
            <person name="Xi L."/>
            <person name="Xin Y."/>
            <person name="Zhou J."/>
            <person name="Deng J."/>
            <person name="Jiang H."/>
            <person name="Liu Y."/>
            <person name="Qu J."/>
            <person name="Song X.-Z."/>
            <person name="Zhang L."/>
            <person name="Villasana D."/>
            <person name="Johnson A."/>
            <person name="Liu J."/>
            <person name="Liyanage D."/>
            <person name="Lorensuhewa L."/>
            <person name="Robinson T."/>
            <person name="Song A."/>
            <person name="Song B.-B."/>
            <person name="Dinh H."/>
            <person name="Thornton R."/>
            <person name="Coyle M."/>
            <person name="Francisco L."/>
            <person name="Jackson L."/>
            <person name="Javaid M."/>
            <person name="Korchina V."/>
            <person name="Kovar C."/>
            <person name="Mata R."/>
            <person name="Mathew T."/>
            <person name="Ngo R."/>
            <person name="Nguyen L."/>
            <person name="Nguyen N."/>
            <person name="Okwuonu G."/>
            <person name="Ongeri F."/>
            <person name="Pham C."/>
            <person name="Simmons D."/>
            <person name="Wilczek-Boney K."/>
            <person name="Hale W."/>
            <person name="Jakkamsetti A."/>
            <person name="Pham P."/>
            <person name="Ruth R."/>
            <person name="San Lucas F."/>
            <person name="Warren J."/>
            <person name="Zhang J."/>
            <person name="Zhao Z."/>
            <person name="Zhou C."/>
            <person name="Zhu D."/>
            <person name="Lee S."/>
            <person name="Bess C."/>
            <person name="Blankenburg K."/>
            <person name="Forbes L."/>
            <person name="Fu Q."/>
            <person name="Gubbala S."/>
            <person name="Hirani K."/>
            <person name="Jayaseelan J.C."/>
            <person name="Lara F."/>
            <person name="Munidasa M."/>
            <person name="Palculict T."/>
            <person name="Patil S."/>
            <person name="Pu L.-L."/>
            <person name="Saada N."/>
            <person name="Tang L."/>
            <person name="Weissenberger G."/>
            <person name="Zhu Y."/>
            <person name="Hemphill L."/>
            <person name="Shang Y."/>
            <person name="Youmans B."/>
            <person name="Ayvaz T."/>
            <person name="Ross M."/>
            <person name="Santibanez J."/>
            <person name="Aqrawi P."/>
            <person name="Gross S."/>
            <person name="Joshi V."/>
            <person name="Fowler G."/>
            <person name="Nazareth L."/>
            <person name="Reid J."/>
            <person name="Worley K."/>
            <person name="Petrosino J."/>
            <person name="Highlander S."/>
            <person name="Gibbs R."/>
        </authorList>
    </citation>
    <scope>NUCLEOTIDE SEQUENCE [LARGE SCALE GENOMIC DNA]</scope>
    <source>
        <strain evidence="2">ATCC 33269</strain>
    </source>
</reference>
<evidence type="ECO:0000313" key="2">
    <source>
        <dbReference type="EMBL" id="EFZ38294.1"/>
    </source>
</evidence>
<dbReference type="RefSeq" id="WP_004369381.1">
    <property type="nucleotide sequence ID" value="NZ_GL833119.1"/>
</dbReference>
<keyword evidence="1" id="KW-1133">Transmembrane helix</keyword>